<dbReference type="GO" id="GO:0004767">
    <property type="term" value="F:sphingomyelin phosphodiesterase activity"/>
    <property type="evidence" value="ECO:0007669"/>
    <property type="project" value="UniProtKB-UniRule"/>
</dbReference>
<evidence type="ECO:0000256" key="11">
    <source>
        <dbReference type="PIRSR" id="PIRSR000948-2"/>
    </source>
</evidence>
<evidence type="ECO:0000313" key="15">
    <source>
        <dbReference type="EMBL" id="RWS16000.1"/>
    </source>
</evidence>
<dbReference type="CDD" id="cd00842">
    <property type="entry name" value="MPP_ASMase"/>
    <property type="match status" value="1"/>
</dbReference>
<feature type="disulfide bond" evidence="11">
    <location>
        <begin position="115"/>
        <end position="177"/>
    </location>
</feature>
<evidence type="ECO:0000256" key="10">
    <source>
        <dbReference type="PIRSR" id="PIRSR000948-1"/>
    </source>
</evidence>
<dbReference type="InterPro" id="IPR045473">
    <property type="entry name" value="ASM_C"/>
</dbReference>
<dbReference type="EMBL" id="NCKU01000320">
    <property type="protein sequence ID" value="RWS16004.1"/>
    <property type="molecule type" value="Genomic_DNA"/>
</dbReference>
<dbReference type="EMBL" id="NCKU01000321">
    <property type="protein sequence ID" value="RWS16000.1"/>
    <property type="molecule type" value="Genomic_DNA"/>
</dbReference>
<feature type="domain" description="Calcineurin-like phosphoesterase" evidence="13">
    <location>
        <begin position="254"/>
        <end position="516"/>
    </location>
</feature>
<comment type="similarity">
    <text evidence="2 9">Belongs to the acid sphingomyelinase family.</text>
</comment>
<feature type="binding site" evidence="10">
    <location>
        <position position="333"/>
    </location>
    <ligand>
        <name>Zn(2+)</name>
        <dbReference type="ChEBI" id="CHEBI:29105"/>
        <label>2</label>
    </ligand>
</feature>
<dbReference type="Proteomes" id="UP000285301">
    <property type="component" value="Unassembled WGS sequence"/>
</dbReference>
<feature type="compositionally biased region" description="Basic and acidic residues" evidence="12">
    <location>
        <begin position="43"/>
        <end position="52"/>
    </location>
</feature>
<gene>
    <name evidence="15" type="ORF">B4U79_04927</name>
    <name evidence="16" type="ORF">B4U79_07396</name>
</gene>
<feature type="binding site" evidence="10">
    <location>
        <position position="260"/>
    </location>
    <ligand>
        <name>Zn(2+)</name>
        <dbReference type="ChEBI" id="CHEBI:29105"/>
        <label>1</label>
    </ligand>
</feature>
<evidence type="ECO:0000256" key="6">
    <source>
        <dbReference type="ARBA" id="ARBA00022801"/>
    </source>
</evidence>
<evidence type="ECO:0000313" key="17">
    <source>
        <dbReference type="Proteomes" id="UP000285301"/>
    </source>
</evidence>
<dbReference type="InterPro" id="IPR011160">
    <property type="entry name" value="Sphingomy_PDE"/>
</dbReference>
<evidence type="ECO:0000259" key="13">
    <source>
        <dbReference type="Pfam" id="PF00149"/>
    </source>
</evidence>
<feature type="binding site" evidence="10">
    <location>
        <position position="515"/>
    </location>
    <ligand>
        <name>Zn(2+)</name>
        <dbReference type="ChEBI" id="CHEBI:29105"/>
        <label>1</label>
    </ligand>
</feature>
<feature type="binding site" evidence="10">
    <location>
        <position position="479"/>
    </location>
    <ligand>
        <name>Zn(2+)</name>
        <dbReference type="ChEBI" id="CHEBI:29105"/>
        <label>2</label>
    </ligand>
</feature>
<keyword evidence="11" id="KW-1015">Disulfide bond</keyword>
<evidence type="ECO:0000256" key="3">
    <source>
        <dbReference type="ARBA" id="ARBA00022525"/>
    </source>
</evidence>
<keyword evidence="5" id="KW-0732">Signal</keyword>
<evidence type="ECO:0000256" key="4">
    <source>
        <dbReference type="ARBA" id="ARBA00022723"/>
    </source>
</evidence>
<keyword evidence="9" id="KW-0326">Glycosidase</keyword>
<comment type="subcellular location">
    <subcellularLocation>
        <location evidence="1">Secreted</location>
    </subcellularLocation>
</comment>
<dbReference type="InterPro" id="IPR041805">
    <property type="entry name" value="ASMase/PPN1_MPP"/>
</dbReference>
<comment type="catalytic activity">
    <reaction evidence="9">
        <text>a sphingomyelin + H2O = phosphocholine + an N-acylsphing-4-enine + H(+)</text>
        <dbReference type="Rhea" id="RHEA:19253"/>
        <dbReference type="ChEBI" id="CHEBI:15377"/>
        <dbReference type="ChEBI" id="CHEBI:15378"/>
        <dbReference type="ChEBI" id="CHEBI:17636"/>
        <dbReference type="ChEBI" id="CHEBI:52639"/>
        <dbReference type="ChEBI" id="CHEBI:295975"/>
        <dbReference type="EC" id="3.1.4.12"/>
    </reaction>
</comment>
<dbReference type="EC" id="3.1.4.12" evidence="9"/>
<feature type="binding site" evidence="10">
    <location>
        <position position="262"/>
    </location>
    <ligand>
        <name>Zn(2+)</name>
        <dbReference type="ChEBI" id="CHEBI:29105"/>
        <label>1</label>
    </ligand>
</feature>
<feature type="disulfide bond" evidence="11">
    <location>
        <begin position="275"/>
        <end position="280"/>
    </location>
</feature>
<feature type="domain" description="Sphingomyelin phosphodiesterase C-terminal" evidence="14">
    <location>
        <begin position="531"/>
        <end position="644"/>
    </location>
</feature>
<proteinExistence type="inferred from homology"/>
<dbReference type="PANTHER" id="PTHR10340:SF34">
    <property type="entry name" value="SPHINGOMYELIN PHOSPHODIESTERASE"/>
    <property type="match status" value="1"/>
</dbReference>
<comment type="cofactor">
    <cofactor evidence="10">
        <name>Zn(2+)</name>
        <dbReference type="ChEBI" id="CHEBI:29105"/>
    </cofactor>
    <text evidence="10">Binds 2 Zn(2+) ions per subunit.</text>
</comment>
<sequence>MSEEENTRDDSEVSSLTITFPQRRNPRRFPILSALVSSLISPERRDVGEKQKKSQKVINKEKKRYSRRPLAEGRSPQSFESIVTEVINDEENETDRPITEDMRVGSSSRASCLACNAVAALFLSPFYSKEAMVTAARSVCISFRLQSARVCRGLVHSFKDDLDYIRRHTKLTRREMCGVLFGLDCARAVTKNLNWSIPIPPRKSANSIRRSGYSFDLAETRPLRYSYSDEVDDYNMSSNFLASASHLESQREINVVQITDIHVDPFYMPGTNAQCGEPLCCRLADGFTQNPSKAAGVWGDYRSCDTPIGTLRHALRHISENHPYADYWMWTGDIAPHDIWNVTRSEVLSQIALVTSLMKQYVKVPVLPVIGNHEGVPVNSFPPPEVKGPTSISWLYEAVAKEWSFWLPQEAIRTLRYGGYYTVRLRPGFRVICLNTNYCTRLNPWTLYDPVDPGHQLSWLAKELLDAEYSDDKVHIIGHIPPDNKECTQAWLFNFLRIIDRFQHTVLAQYYGHTHRDEFRILYSPHNLRKPISVAYIGPSITPFIENNPAFRLYRTDVKGYVKDHETYFFNLTEANEGQAGPKWIYEYKASKTFDIDDFGPDGWHRFVGRLIEDDALFQHFHKLYYRWSEVKRFDFCHKQCKQIIVDDLIVDHPLKTKPRRLFGLRRH</sequence>
<dbReference type="PIRSF" id="PIRSF000948">
    <property type="entry name" value="Sphingomy_PDE"/>
    <property type="match status" value="1"/>
</dbReference>
<dbReference type="GO" id="GO:0006685">
    <property type="term" value="P:sphingomyelin catabolic process"/>
    <property type="evidence" value="ECO:0007669"/>
    <property type="project" value="UniProtKB-UniRule"/>
</dbReference>
<feature type="disulfide bond" evidence="11">
    <location>
        <begin position="439"/>
        <end position="487"/>
    </location>
</feature>
<evidence type="ECO:0000256" key="2">
    <source>
        <dbReference type="ARBA" id="ARBA00008234"/>
    </source>
</evidence>
<dbReference type="GO" id="GO:0016798">
    <property type="term" value="F:hydrolase activity, acting on glycosyl bonds"/>
    <property type="evidence" value="ECO:0007669"/>
    <property type="project" value="UniProtKB-KW"/>
</dbReference>
<dbReference type="PANTHER" id="PTHR10340">
    <property type="entry name" value="SPHINGOMYELIN PHOSPHODIESTERASE"/>
    <property type="match status" value="1"/>
</dbReference>
<keyword evidence="4 10" id="KW-0479">Metal-binding</keyword>
<evidence type="ECO:0000256" key="12">
    <source>
        <dbReference type="SAM" id="MobiDB-lite"/>
    </source>
</evidence>
<dbReference type="SUPFAM" id="SSF56300">
    <property type="entry name" value="Metallo-dependent phosphatases"/>
    <property type="match status" value="1"/>
</dbReference>
<comment type="caution">
    <text evidence="15">The sequence shown here is derived from an EMBL/GenBank/DDBJ whole genome shotgun (WGS) entry which is preliminary data.</text>
</comment>
<feature type="region of interest" description="Disordered" evidence="12">
    <location>
        <begin position="1"/>
        <end position="20"/>
    </location>
</feature>
<keyword evidence="7 10" id="KW-0862">Zinc</keyword>
<accession>A0A3S3SM74</accession>
<keyword evidence="3" id="KW-0964">Secreted</keyword>
<feature type="binding site" evidence="10">
    <location>
        <position position="513"/>
    </location>
    <ligand>
        <name>Zn(2+)</name>
        <dbReference type="ChEBI" id="CHEBI:29105"/>
        <label>2</label>
    </ligand>
</feature>
<dbReference type="Pfam" id="PF00149">
    <property type="entry name" value="Metallophos"/>
    <property type="match status" value="1"/>
</dbReference>
<dbReference type="STRING" id="1965070.A0A3S3SM74"/>
<evidence type="ECO:0000256" key="9">
    <source>
        <dbReference type="PIRNR" id="PIRNR000948"/>
    </source>
</evidence>
<evidence type="ECO:0000256" key="8">
    <source>
        <dbReference type="ARBA" id="ARBA00023180"/>
    </source>
</evidence>
<name>A0A3S3SM74_9ACAR</name>
<feature type="region of interest" description="Disordered" evidence="12">
    <location>
        <begin position="43"/>
        <end position="77"/>
    </location>
</feature>
<dbReference type="AlphaFoldDB" id="A0A3S3SM74"/>
<reference evidence="15" key="2">
    <citation type="submission" date="2018-11" db="EMBL/GenBank/DDBJ databases">
        <title>Trombidioid mite genomics.</title>
        <authorList>
            <person name="Dong X."/>
        </authorList>
    </citation>
    <scope>NUCLEOTIDE SEQUENCE</scope>
    <source>
        <strain evidence="15">UoL-WK</strain>
    </source>
</reference>
<dbReference type="GO" id="GO:0016020">
    <property type="term" value="C:membrane"/>
    <property type="evidence" value="ECO:0007669"/>
    <property type="project" value="GOC"/>
</dbReference>
<dbReference type="Gene3D" id="3.60.21.10">
    <property type="match status" value="1"/>
</dbReference>
<keyword evidence="17" id="KW-1185">Reference proteome</keyword>
<feature type="disulfide bond" evidence="11">
    <location>
        <begin position="281"/>
        <end position="304"/>
    </location>
</feature>
<comment type="function">
    <text evidence="9">Converts sphingomyelin to ceramide.</text>
</comment>
<organism evidence="15 17">
    <name type="scientific">Dinothrombium tinctorium</name>
    <dbReference type="NCBI Taxonomy" id="1965070"/>
    <lineage>
        <taxon>Eukaryota</taxon>
        <taxon>Metazoa</taxon>
        <taxon>Ecdysozoa</taxon>
        <taxon>Arthropoda</taxon>
        <taxon>Chelicerata</taxon>
        <taxon>Arachnida</taxon>
        <taxon>Acari</taxon>
        <taxon>Acariformes</taxon>
        <taxon>Trombidiformes</taxon>
        <taxon>Prostigmata</taxon>
        <taxon>Anystina</taxon>
        <taxon>Parasitengona</taxon>
        <taxon>Trombidioidea</taxon>
        <taxon>Trombidiidae</taxon>
        <taxon>Dinothrombium</taxon>
    </lineage>
</organism>
<feature type="disulfide bond" evidence="11">
    <location>
        <begin position="112"/>
        <end position="185"/>
    </location>
</feature>
<dbReference type="InterPro" id="IPR004843">
    <property type="entry name" value="Calcineurin-like_PHP"/>
</dbReference>
<evidence type="ECO:0000256" key="7">
    <source>
        <dbReference type="ARBA" id="ARBA00022833"/>
    </source>
</evidence>
<dbReference type="InterPro" id="IPR029052">
    <property type="entry name" value="Metallo-depent_PP-like"/>
</dbReference>
<protein>
    <recommendedName>
        <fullName evidence="9">Sphingomyelin phosphodiesterase</fullName>
        <ecNumber evidence="9">3.1.4.12</ecNumber>
    </recommendedName>
</protein>
<feature type="disulfide bond" evidence="11">
    <location>
        <begin position="637"/>
        <end position="641"/>
    </location>
</feature>
<dbReference type="GO" id="GO:0005615">
    <property type="term" value="C:extracellular space"/>
    <property type="evidence" value="ECO:0007669"/>
    <property type="project" value="TreeGrafter"/>
</dbReference>
<feature type="binding site" evidence="10">
    <location>
        <position position="372"/>
    </location>
    <ligand>
        <name>Zn(2+)</name>
        <dbReference type="ChEBI" id="CHEBI:29105"/>
        <label>2</label>
    </ligand>
</feature>
<dbReference type="GO" id="GO:0046872">
    <property type="term" value="F:metal ion binding"/>
    <property type="evidence" value="ECO:0007669"/>
    <property type="project" value="UniProtKB-KW"/>
</dbReference>
<feature type="disulfide bond" evidence="11">
    <location>
        <begin position="140"/>
        <end position="151"/>
    </location>
</feature>
<dbReference type="OrthoDB" id="282973at2759"/>
<keyword evidence="6 9" id="KW-0378">Hydrolase</keyword>
<evidence type="ECO:0000313" key="16">
    <source>
        <dbReference type="EMBL" id="RWS16004.1"/>
    </source>
</evidence>
<feature type="binding site" evidence="10">
    <location>
        <position position="333"/>
    </location>
    <ligand>
        <name>Zn(2+)</name>
        <dbReference type="ChEBI" id="CHEBI:29105"/>
        <label>1</label>
    </ligand>
</feature>
<evidence type="ECO:0000256" key="1">
    <source>
        <dbReference type="ARBA" id="ARBA00004613"/>
    </source>
</evidence>
<evidence type="ECO:0000256" key="5">
    <source>
        <dbReference type="ARBA" id="ARBA00022729"/>
    </source>
</evidence>
<evidence type="ECO:0000259" key="14">
    <source>
        <dbReference type="Pfam" id="PF19272"/>
    </source>
</evidence>
<dbReference type="Pfam" id="PF19272">
    <property type="entry name" value="ASMase_C"/>
    <property type="match status" value="1"/>
</dbReference>
<reference evidence="15 17" key="1">
    <citation type="journal article" date="2018" name="Gigascience">
        <title>Genomes of trombidid mites reveal novel predicted allergens and laterally-transferred genes associated with secondary metabolism.</title>
        <authorList>
            <person name="Dong X."/>
            <person name="Chaisiri K."/>
            <person name="Xia D."/>
            <person name="Armstrong S.D."/>
            <person name="Fang Y."/>
            <person name="Donnelly M.J."/>
            <person name="Kadowaki T."/>
            <person name="McGarry J.W."/>
            <person name="Darby A.C."/>
            <person name="Makepeace B.L."/>
        </authorList>
    </citation>
    <scope>NUCLEOTIDE SEQUENCE [LARGE SCALE GENOMIC DNA]</scope>
    <source>
        <strain evidence="15">UoL-WK</strain>
    </source>
</reference>
<keyword evidence="8" id="KW-0325">Glycoprotein</keyword>